<evidence type="ECO:0000313" key="2">
    <source>
        <dbReference type="EMBL" id="GLR85432.1"/>
    </source>
</evidence>
<dbReference type="InterPro" id="IPR029063">
    <property type="entry name" value="SAM-dependent_MTases_sf"/>
</dbReference>
<organism evidence="2 3">
    <name type="scientific">Bradyrhizobium iriomotense</name>
    <dbReference type="NCBI Taxonomy" id="441950"/>
    <lineage>
        <taxon>Bacteria</taxon>
        <taxon>Pseudomonadati</taxon>
        <taxon>Pseudomonadota</taxon>
        <taxon>Alphaproteobacteria</taxon>
        <taxon>Hyphomicrobiales</taxon>
        <taxon>Nitrobacteraceae</taxon>
        <taxon>Bradyrhizobium</taxon>
    </lineage>
</organism>
<evidence type="ECO:0000313" key="3">
    <source>
        <dbReference type="Proteomes" id="UP001156905"/>
    </source>
</evidence>
<dbReference type="InterPro" id="IPR025714">
    <property type="entry name" value="Methyltranfer_dom"/>
</dbReference>
<dbReference type="Gene3D" id="3.40.50.150">
    <property type="entry name" value="Vaccinia Virus protein VP39"/>
    <property type="match status" value="1"/>
</dbReference>
<dbReference type="InterPro" id="IPR050508">
    <property type="entry name" value="Methyltransf_Superfamily"/>
</dbReference>
<reference evidence="3" key="1">
    <citation type="journal article" date="2019" name="Int. J. Syst. Evol. Microbiol.">
        <title>The Global Catalogue of Microorganisms (GCM) 10K type strain sequencing project: providing services to taxonomists for standard genome sequencing and annotation.</title>
        <authorList>
            <consortium name="The Broad Institute Genomics Platform"/>
            <consortium name="The Broad Institute Genome Sequencing Center for Infectious Disease"/>
            <person name="Wu L."/>
            <person name="Ma J."/>
        </authorList>
    </citation>
    <scope>NUCLEOTIDE SEQUENCE [LARGE SCALE GENOMIC DNA]</scope>
    <source>
        <strain evidence="3">NBRC 102520</strain>
    </source>
</reference>
<dbReference type="Proteomes" id="UP001156905">
    <property type="component" value="Unassembled WGS sequence"/>
</dbReference>
<dbReference type="Pfam" id="PF13847">
    <property type="entry name" value="Methyltransf_31"/>
    <property type="match status" value="1"/>
</dbReference>
<sequence>MKFSDDQIREFWRNQAVSYGDDHRASWTDIHAINLEIGEISRRLRDGIRVIDIGCANGFSTISYAQRFRIDIKGIDYIPEMIAAAKDRLGAQSKPLVGTAAFSAGNILALEEPDEFYDTAVVTRVIINLGHRDKQIAAIREAARVVKSGGTLLVSEATREGLQRLNAFRAEWGLGAIPEPQFNNYVDEELMRTAASDLVDLEEISNFSSTYFVGTRLLKPLLAGLLGDRVDPSLPDTEWNRFFSLLPAGGDYGTQKLFVYRRK</sequence>
<dbReference type="CDD" id="cd02440">
    <property type="entry name" value="AdoMet_MTases"/>
    <property type="match status" value="1"/>
</dbReference>
<protein>
    <recommendedName>
        <fullName evidence="1">Methyltransferase domain-containing protein</fullName>
    </recommendedName>
</protein>
<dbReference type="PANTHER" id="PTHR42912">
    <property type="entry name" value="METHYLTRANSFERASE"/>
    <property type="match status" value="1"/>
</dbReference>
<comment type="caution">
    <text evidence="2">The sequence shown here is derived from an EMBL/GenBank/DDBJ whole genome shotgun (WGS) entry which is preliminary data.</text>
</comment>
<feature type="domain" description="Methyltransferase" evidence="1">
    <location>
        <begin position="45"/>
        <end position="158"/>
    </location>
</feature>
<accession>A0ABQ6AT65</accession>
<dbReference type="SUPFAM" id="SSF53335">
    <property type="entry name" value="S-adenosyl-L-methionine-dependent methyltransferases"/>
    <property type="match status" value="1"/>
</dbReference>
<keyword evidence="3" id="KW-1185">Reference proteome</keyword>
<dbReference type="RefSeq" id="WP_284264643.1">
    <property type="nucleotide sequence ID" value="NZ_BSOW01000006.1"/>
</dbReference>
<gene>
    <name evidence="2" type="ORF">GCM10007857_21430</name>
</gene>
<proteinExistence type="predicted"/>
<dbReference type="EMBL" id="BSOW01000006">
    <property type="protein sequence ID" value="GLR85432.1"/>
    <property type="molecule type" value="Genomic_DNA"/>
</dbReference>
<name>A0ABQ6AT65_9BRAD</name>
<evidence type="ECO:0000259" key="1">
    <source>
        <dbReference type="Pfam" id="PF13847"/>
    </source>
</evidence>